<feature type="compositionally biased region" description="Basic and acidic residues" evidence="4">
    <location>
        <begin position="1"/>
        <end position="10"/>
    </location>
</feature>
<comment type="similarity">
    <text evidence="2 3">Belongs to the BCP1 family.</text>
</comment>
<evidence type="ECO:0000256" key="1">
    <source>
        <dbReference type="ARBA" id="ARBA00002688"/>
    </source>
</evidence>
<comment type="caution">
    <text evidence="5">The sequence shown here is derived from an EMBL/GenBank/DDBJ whole genome shotgun (WGS) entry which is preliminary data.</text>
</comment>
<dbReference type="Pfam" id="PF13862">
    <property type="entry name" value="BCCIP"/>
    <property type="match status" value="1"/>
</dbReference>
<sequence length="296" mass="33198">MSSNKRKDPINDDGDGDINMSSAADNGDDSGSEDMDMVKVDFEMFDPQPAHDFHGIRQLLRQLFDADSALFDLSALTELILSQPLLGTTVKTEGNESDPFAFLTVINLHEHASNLAIQTLASYLLAKSASSPQLHAKLRSLLDSGSSAQLGLILTERLINMPVQVVPPMYKMLLEEIEWALAENEPYNFTHFMVLSKTYTEVASRLDELEARPNKKGKKQAKRRNETFYYHPEDEVIWRRCGEDNAAGFRFEKEGEAADSKRAFSDMGIKPQGLMMLIEKEGFGQMVEDLEGLFKP</sequence>
<accession>A0A5J5EDL9</accession>
<dbReference type="OrthoDB" id="27543at2759"/>
<comment type="subcellular location">
    <subcellularLocation>
        <location evidence="3">Nucleus</location>
    </subcellularLocation>
</comment>
<dbReference type="PIRSF" id="PIRSF028983">
    <property type="entry name" value="BCP1"/>
    <property type="match status" value="1"/>
</dbReference>
<protein>
    <recommendedName>
        <fullName evidence="3">Protein BCP1</fullName>
    </recommendedName>
</protein>
<feature type="region of interest" description="Disordered" evidence="4">
    <location>
        <begin position="1"/>
        <end position="33"/>
    </location>
</feature>
<dbReference type="AlphaFoldDB" id="A0A5J5EDL9"/>
<dbReference type="GO" id="GO:0005634">
    <property type="term" value="C:nucleus"/>
    <property type="evidence" value="ECO:0007669"/>
    <property type="project" value="UniProtKB-SubCell"/>
</dbReference>
<name>A0A5J5EDL9_9PEZI</name>
<dbReference type="GO" id="GO:0015031">
    <property type="term" value="P:protein transport"/>
    <property type="evidence" value="ECO:0007669"/>
    <property type="project" value="UniProtKB-KW"/>
</dbReference>
<dbReference type="InParanoid" id="A0A5J5EDL9"/>
<evidence type="ECO:0000256" key="4">
    <source>
        <dbReference type="SAM" id="MobiDB-lite"/>
    </source>
</evidence>
<evidence type="ECO:0000256" key="3">
    <source>
        <dbReference type="PIRNR" id="PIRNR028983"/>
    </source>
</evidence>
<comment type="function">
    <text evidence="1 3">Involved in nuclear export, actin cytoskeleton organization and vesicular transport.</text>
</comment>
<keyword evidence="3" id="KW-0539">Nucleus</keyword>
<keyword evidence="6" id="KW-1185">Reference proteome</keyword>
<dbReference type="EMBL" id="VXIS01000500">
    <property type="protein sequence ID" value="KAA8893107.1"/>
    <property type="molecule type" value="Genomic_DNA"/>
</dbReference>
<keyword evidence="3" id="KW-0653">Protein transport</keyword>
<keyword evidence="3" id="KW-0813">Transport</keyword>
<dbReference type="PANTHER" id="PTHR13261:SF0">
    <property type="entry name" value="BRCA2 AND CDKN1A-INTERACTING PROTEIN"/>
    <property type="match status" value="1"/>
</dbReference>
<dbReference type="PANTHER" id="PTHR13261">
    <property type="entry name" value="BRCA2 AND CDKN1A INTERACTING PROTEIN"/>
    <property type="match status" value="1"/>
</dbReference>
<evidence type="ECO:0000313" key="5">
    <source>
        <dbReference type="EMBL" id="KAA8893107.1"/>
    </source>
</evidence>
<dbReference type="FunCoup" id="A0A5J5EDL9">
    <property type="interactions" value="1049"/>
</dbReference>
<dbReference type="InterPro" id="IPR025602">
    <property type="entry name" value="BCP1_family"/>
</dbReference>
<dbReference type="Proteomes" id="UP000326924">
    <property type="component" value="Unassembled WGS sequence"/>
</dbReference>
<reference evidence="5 6" key="1">
    <citation type="submission" date="2019-09" db="EMBL/GenBank/DDBJ databases">
        <title>Draft genome of the ectomycorrhizal ascomycete Sphaerosporella brunnea.</title>
        <authorList>
            <consortium name="DOE Joint Genome Institute"/>
            <person name="Benucci G.M."/>
            <person name="Marozzi G."/>
            <person name="Antonielli L."/>
            <person name="Sanchez S."/>
            <person name="Marco P."/>
            <person name="Wang X."/>
            <person name="Falini L.B."/>
            <person name="Barry K."/>
            <person name="Haridas S."/>
            <person name="Lipzen A."/>
            <person name="Labutti K."/>
            <person name="Grigoriev I.V."/>
            <person name="Murat C."/>
            <person name="Martin F."/>
            <person name="Albertini E."/>
            <person name="Donnini D."/>
            <person name="Bonito G."/>
        </authorList>
    </citation>
    <scope>NUCLEOTIDE SEQUENCE [LARGE SCALE GENOMIC DNA]</scope>
    <source>
        <strain evidence="5 6">Sb_GMNB300</strain>
    </source>
</reference>
<gene>
    <name evidence="5" type="ORF">FN846DRAFT_571666</name>
</gene>
<evidence type="ECO:0000313" key="6">
    <source>
        <dbReference type="Proteomes" id="UP000326924"/>
    </source>
</evidence>
<organism evidence="5 6">
    <name type="scientific">Sphaerosporella brunnea</name>
    <dbReference type="NCBI Taxonomy" id="1250544"/>
    <lineage>
        <taxon>Eukaryota</taxon>
        <taxon>Fungi</taxon>
        <taxon>Dikarya</taxon>
        <taxon>Ascomycota</taxon>
        <taxon>Pezizomycotina</taxon>
        <taxon>Pezizomycetes</taxon>
        <taxon>Pezizales</taxon>
        <taxon>Pyronemataceae</taxon>
        <taxon>Sphaerosporella</taxon>
    </lineage>
</organism>
<proteinExistence type="inferred from homology"/>
<evidence type="ECO:0000256" key="2">
    <source>
        <dbReference type="ARBA" id="ARBA00006781"/>
    </source>
</evidence>